<evidence type="ECO:0000313" key="5">
    <source>
        <dbReference type="EMBL" id="KAG6405788.1"/>
    </source>
</evidence>
<feature type="domain" description="Reverse transcriptase Ty1/copia-type" evidence="4">
    <location>
        <begin position="275"/>
        <end position="408"/>
    </location>
</feature>
<dbReference type="GO" id="GO:0016787">
    <property type="term" value="F:hydrolase activity"/>
    <property type="evidence" value="ECO:0007669"/>
    <property type="project" value="UniProtKB-KW"/>
</dbReference>
<dbReference type="InterPro" id="IPR043502">
    <property type="entry name" value="DNA/RNA_pol_sf"/>
</dbReference>
<keyword evidence="6" id="KW-1185">Reference proteome</keyword>
<feature type="region of interest" description="Disordered" evidence="3">
    <location>
        <begin position="180"/>
        <end position="211"/>
    </location>
</feature>
<dbReference type="GO" id="GO:0046872">
    <property type="term" value="F:metal ion binding"/>
    <property type="evidence" value="ECO:0007669"/>
    <property type="project" value="UniProtKB-KW"/>
</dbReference>
<dbReference type="InterPro" id="IPR039537">
    <property type="entry name" value="Retrotran_Ty1/copia-like"/>
</dbReference>
<dbReference type="Proteomes" id="UP000298416">
    <property type="component" value="Unassembled WGS sequence"/>
</dbReference>
<dbReference type="PANTHER" id="PTHR42648:SF26">
    <property type="entry name" value="INTEGRASE CATALYTIC DOMAIN-CONTAINING PROTEIN"/>
    <property type="match status" value="1"/>
</dbReference>
<accession>A0A8X8X2X9</accession>
<proteinExistence type="predicted"/>
<evidence type="ECO:0000313" key="6">
    <source>
        <dbReference type="Proteomes" id="UP000298416"/>
    </source>
</evidence>
<sequence>MGLALLAQSGLPSKFWDDAFTSACFLINLTPSKPLQFISPFEKLFRAKPDYHLLRVFGYLSYPYTRPYNKHKLEFHSAASTFLSYNPSHKGYKALLPNGKSSFLEMSLSMNTHSLLCLLISLLINQSLIHQLETFYYLCLLLSLLLIQFQLFLSRQIILHYKIILISMITSLHLHLPSPHSPHTTSPVPSDTSSVSSQTPIQSTPSSVPAPATPSYPMITLAKAGIFRPKIYLNTTYSKSSIVVSLVLPKSATAALLIFVWKQAMEAEFLALLKNKIWTLTTLPPRKNLVGCTWIFKLKKHADGSVACRKAKLVAHGFSQQPGFDYTETFNLVVKPTTIRLILSIAVSSNWGITHLDVNNTFLHGDLQEEIYMHQPKVSSKVALIWFVAIYGIKQASRAWCLTVQGVLFFPRILSIQGSHFALLPGSR</sequence>
<dbReference type="EMBL" id="PNBA02000012">
    <property type="protein sequence ID" value="KAG6405788.1"/>
    <property type="molecule type" value="Genomic_DNA"/>
</dbReference>
<dbReference type="PANTHER" id="PTHR42648">
    <property type="entry name" value="TRANSPOSASE, PUTATIVE-RELATED"/>
    <property type="match status" value="1"/>
</dbReference>
<name>A0A8X8X2X9_SALSN</name>
<evidence type="ECO:0000256" key="3">
    <source>
        <dbReference type="SAM" id="MobiDB-lite"/>
    </source>
</evidence>
<evidence type="ECO:0000256" key="1">
    <source>
        <dbReference type="ARBA" id="ARBA00022723"/>
    </source>
</evidence>
<reference evidence="5" key="1">
    <citation type="submission" date="2018-01" db="EMBL/GenBank/DDBJ databases">
        <authorList>
            <person name="Mao J.F."/>
        </authorList>
    </citation>
    <scope>NUCLEOTIDE SEQUENCE</scope>
    <source>
        <strain evidence="5">Huo1</strain>
        <tissue evidence="5">Leaf</tissue>
    </source>
</reference>
<comment type="caution">
    <text evidence="5">The sequence shown here is derived from an EMBL/GenBank/DDBJ whole genome shotgun (WGS) entry which is preliminary data.</text>
</comment>
<dbReference type="SUPFAM" id="SSF56672">
    <property type="entry name" value="DNA/RNA polymerases"/>
    <property type="match status" value="1"/>
</dbReference>
<dbReference type="InterPro" id="IPR013103">
    <property type="entry name" value="RVT_2"/>
</dbReference>
<gene>
    <name evidence="5" type="ORF">SASPL_133382</name>
</gene>
<keyword evidence="1" id="KW-0479">Metal-binding</keyword>
<dbReference type="AlphaFoldDB" id="A0A8X8X2X9"/>
<organism evidence="5">
    <name type="scientific">Salvia splendens</name>
    <name type="common">Scarlet sage</name>
    <dbReference type="NCBI Taxonomy" id="180675"/>
    <lineage>
        <taxon>Eukaryota</taxon>
        <taxon>Viridiplantae</taxon>
        <taxon>Streptophyta</taxon>
        <taxon>Embryophyta</taxon>
        <taxon>Tracheophyta</taxon>
        <taxon>Spermatophyta</taxon>
        <taxon>Magnoliopsida</taxon>
        <taxon>eudicotyledons</taxon>
        <taxon>Gunneridae</taxon>
        <taxon>Pentapetalae</taxon>
        <taxon>asterids</taxon>
        <taxon>lamiids</taxon>
        <taxon>Lamiales</taxon>
        <taxon>Lamiaceae</taxon>
        <taxon>Nepetoideae</taxon>
        <taxon>Mentheae</taxon>
        <taxon>Salviinae</taxon>
        <taxon>Salvia</taxon>
        <taxon>Salvia subgen. Calosphace</taxon>
        <taxon>core Calosphace</taxon>
    </lineage>
</organism>
<evidence type="ECO:0000259" key="4">
    <source>
        <dbReference type="Pfam" id="PF07727"/>
    </source>
</evidence>
<reference evidence="5" key="2">
    <citation type="submission" date="2020-08" db="EMBL/GenBank/DDBJ databases">
        <title>Plant Genome Project.</title>
        <authorList>
            <person name="Zhang R.-G."/>
        </authorList>
    </citation>
    <scope>NUCLEOTIDE SEQUENCE</scope>
    <source>
        <strain evidence="5">Huo1</strain>
        <tissue evidence="5">Leaf</tissue>
    </source>
</reference>
<keyword evidence="2" id="KW-0378">Hydrolase</keyword>
<protein>
    <recommendedName>
        <fullName evidence="4">Reverse transcriptase Ty1/copia-type domain-containing protein</fullName>
    </recommendedName>
</protein>
<evidence type="ECO:0000256" key="2">
    <source>
        <dbReference type="ARBA" id="ARBA00022801"/>
    </source>
</evidence>
<dbReference type="Pfam" id="PF07727">
    <property type="entry name" value="RVT_2"/>
    <property type="match status" value="1"/>
</dbReference>